<evidence type="ECO:0000313" key="7">
    <source>
        <dbReference type="EMBL" id="MDQ8193882.1"/>
    </source>
</evidence>
<evidence type="ECO:0000256" key="1">
    <source>
        <dbReference type="ARBA" id="ARBA00004370"/>
    </source>
</evidence>
<feature type="transmembrane region" description="Helical" evidence="5">
    <location>
        <begin position="20"/>
        <end position="43"/>
    </location>
</feature>
<evidence type="ECO:0000259" key="6">
    <source>
        <dbReference type="Pfam" id="PF00924"/>
    </source>
</evidence>
<dbReference type="InterPro" id="IPR010920">
    <property type="entry name" value="LSM_dom_sf"/>
</dbReference>
<dbReference type="PANTHER" id="PTHR30414">
    <property type="entry name" value="MINICONDUCTANCE MECHANOSENSITIVE CHANNEL YBDG"/>
    <property type="match status" value="1"/>
</dbReference>
<keyword evidence="3 5" id="KW-1133">Transmembrane helix</keyword>
<dbReference type="InterPro" id="IPR023408">
    <property type="entry name" value="MscS_beta-dom_sf"/>
</dbReference>
<keyword evidence="8" id="KW-1185">Reference proteome</keyword>
<keyword evidence="2 5" id="KW-0812">Transmembrane</keyword>
<evidence type="ECO:0000256" key="4">
    <source>
        <dbReference type="ARBA" id="ARBA00023136"/>
    </source>
</evidence>
<evidence type="ECO:0000256" key="3">
    <source>
        <dbReference type="ARBA" id="ARBA00022989"/>
    </source>
</evidence>
<protein>
    <submittedName>
        <fullName evidence="7">Mechanosensitive ion channel</fullName>
    </submittedName>
</protein>
<dbReference type="RefSeq" id="WP_308984369.1">
    <property type="nucleotide sequence ID" value="NZ_JARXIC010000006.1"/>
</dbReference>
<feature type="transmembrane region" description="Helical" evidence="5">
    <location>
        <begin position="143"/>
        <end position="164"/>
    </location>
</feature>
<dbReference type="InterPro" id="IPR030192">
    <property type="entry name" value="YbdG"/>
</dbReference>
<dbReference type="Gene3D" id="2.30.30.60">
    <property type="match status" value="1"/>
</dbReference>
<evidence type="ECO:0000313" key="8">
    <source>
        <dbReference type="Proteomes" id="UP001243717"/>
    </source>
</evidence>
<comment type="caution">
    <text evidence="7">The sequence shown here is derived from an EMBL/GenBank/DDBJ whole genome shotgun (WGS) entry which is preliminary data.</text>
</comment>
<evidence type="ECO:0000256" key="5">
    <source>
        <dbReference type="SAM" id="Phobius"/>
    </source>
</evidence>
<accession>A0ABU1AGR4</accession>
<reference evidence="7 8" key="1">
    <citation type="submission" date="2023-04" db="EMBL/GenBank/DDBJ databases">
        <title>A novel bacteria isolated from coastal sediment.</title>
        <authorList>
            <person name="Liu X.-J."/>
            <person name="Du Z.-J."/>
        </authorList>
    </citation>
    <scope>NUCLEOTIDE SEQUENCE [LARGE SCALE GENOMIC DNA]</scope>
    <source>
        <strain evidence="7 8">SDUM461004</strain>
    </source>
</reference>
<feature type="domain" description="Mechanosensitive ion channel MscS" evidence="6">
    <location>
        <begin position="189"/>
        <end position="256"/>
    </location>
</feature>
<feature type="transmembrane region" description="Helical" evidence="5">
    <location>
        <begin position="98"/>
        <end position="122"/>
    </location>
</feature>
<keyword evidence="4 5" id="KW-0472">Membrane</keyword>
<dbReference type="Proteomes" id="UP001243717">
    <property type="component" value="Unassembled WGS sequence"/>
</dbReference>
<organism evidence="7 8">
    <name type="scientific">Thalassobacterium sedimentorum</name>
    <dbReference type="NCBI Taxonomy" id="3041258"/>
    <lineage>
        <taxon>Bacteria</taxon>
        <taxon>Pseudomonadati</taxon>
        <taxon>Verrucomicrobiota</taxon>
        <taxon>Opitutia</taxon>
        <taxon>Puniceicoccales</taxon>
        <taxon>Coraliomargaritaceae</taxon>
        <taxon>Thalassobacterium</taxon>
    </lineage>
</organism>
<proteinExistence type="predicted"/>
<comment type="subcellular location">
    <subcellularLocation>
        <location evidence="1">Membrane</location>
    </subcellularLocation>
</comment>
<feature type="transmembrane region" description="Helical" evidence="5">
    <location>
        <begin position="170"/>
        <end position="197"/>
    </location>
</feature>
<dbReference type="InterPro" id="IPR006685">
    <property type="entry name" value="MscS_channel_2nd"/>
</dbReference>
<dbReference type="SUPFAM" id="SSF50182">
    <property type="entry name" value="Sm-like ribonucleoproteins"/>
    <property type="match status" value="1"/>
</dbReference>
<evidence type="ECO:0000256" key="2">
    <source>
        <dbReference type="ARBA" id="ARBA00022692"/>
    </source>
</evidence>
<gene>
    <name evidence="7" type="ORF">QEH59_05570</name>
</gene>
<dbReference type="Pfam" id="PF00924">
    <property type="entry name" value="MS_channel_2nd"/>
    <property type="match status" value="1"/>
</dbReference>
<sequence length="442" mass="49662">MTPEFISEFLLNYNVNAAAASIIGLLVAGLYLFILALLANFVAKRFIAYVVHPVIRKTSMQWDDLLIEHKVIVRFSHIVPAAIIHFFAPALFAHTPTIASFFQLLVNIYLIVIILFVIDGVLNFTRSLWERSSMGRRYPAKSFVQAAKLVVNLIGFIFILSSILEKSPLVLFSGLGAVTAILLLIFKDAILGLVAGFQLSVNNMVMVDDWIEMPARGADGSVIDVSLTTVKVQNWDKTITTVPTYALITDSFKNWRGMSEAGGRRIKRSLHIDLRTIQFADEELLERFKRIRLLRPYLETKLEEIQKYNDGVGEELSELINGRRLTNVGTFRAYCVAYLRNHPKIHQDMTLLVRQLTPNAHGLPLEIYVFTNDIAWARYEDIQGDIFDHFLSVLPEFGLSAYQAPSGSDLEKAGLTLIKQSTDKPEAISDNTVLEPVNSASE</sequence>
<name>A0ABU1AGR4_9BACT</name>
<dbReference type="EMBL" id="JARXIC010000006">
    <property type="protein sequence ID" value="MDQ8193882.1"/>
    <property type="molecule type" value="Genomic_DNA"/>
</dbReference>
<feature type="transmembrane region" description="Helical" evidence="5">
    <location>
        <begin position="71"/>
        <end position="92"/>
    </location>
</feature>
<dbReference type="PANTHER" id="PTHR30414:SF0">
    <property type="entry name" value="MINICONDUCTANCE MECHANOSENSITIVE CHANNEL YBDG"/>
    <property type="match status" value="1"/>
</dbReference>